<gene>
    <name evidence="3" type="ORF">EDD29_6063</name>
</gene>
<dbReference type="PANTHER" id="PTHR35335">
    <property type="entry name" value="UPF0716 PROTEIN FXSA"/>
    <property type="match status" value="1"/>
</dbReference>
<dbReference type="OrthoDB" id="9792788at2"/>
<feature type="transmembrane region" description="Helical" evidence="2">
    <location>
        <begin position="28"/>
        <end position="48"/>
    </location>
</feature>
<protein>
    <submittedName>
        <fullName evidence="3">UPF0716 protein FxsA</fullName>
    </submittedName>
</protein>
<keyword evidence="2" id="KW-1133">Transmembrane helix</keyword>
<dbReference type="NCBIfam" id="NF008528">
    <property type="entry name" value="PRK11463.1-2"/>
    <property type="match status" value="1"/>
</dbReference>
<dbReference type="Proteomes" id="UP000272400">
    <property type="component" value="Unassembled WGS sequence"/>
</dbReference>
<comment type="caution">
    <text evidence="3">The sequence shown here is derived from an EMBL/GenBank/DDBJ whole genome shotgun (WGS) entry which is preliminary data.</text>
</comment>
<dbReference type="EMBL" id="RJKE01000001">
    <property type="protein sequence ID" value="ROO88394.1"/>
    <property type="molecule type" value="Genomic_DNA"/>
</dbReference>
<sequence length="182" mass="19806">MWPLLLPLLFVLLPIIEIYVIIQVGQAIGGWWTLLLLVAETLLGLWFVKREGKRAWSSLNATLAQGRMPDRELADGFLILAGGVLLIVPGFVTDVFGFLCVLPFTRPLVRRVLMVWAERRAARIGPVAGFPGGPVFPGQGDVIRGEVVDEEDDGPGQGPVQGQILRGDVLRDDEGDAGSGRR</sequence>
<accession>A0A3N1D4D4</accession>
<proteinExistence type="predicted"/>
<reference evidence="3 4" key="1">
    <citation type="submission" date="2018-11" db="EMBL/GenBank/DDBJ databases">
        <title>Sequencing the genomes of 1000 actinobacteria strains.</title>
        <authorList>
            <person name="Klenk H.-P."/>
        </authorList>
    </citation>
    <scope>NUCLEOTIDE SEQUENCE [LARGE SCALE GENOMIC DNA]</scope>
    <source>
        <strain evidence="3 4">DSM 44254</strain>
    </source>
</reference>
<feature type="region of interest" description="Disordered" evidence="1">
    <location>
        <begin position="148"/>
        <end position="182"/>
    </location>
</feature>
<keyword evidence="4" id="KW-1185">Reference proteome</keyword>
<organism evidence="3 4">
    <name type="scientific">Actinocorallia herbida</name>
    <dbReference type="NCBI Taxonomy" id="58109"/>
    <lineage>
        <taxon>Bacteria</taxon>
        <taxon>Bacillati</taxon>
        <taxon>Actinomycetota</taxon>
        <taxon>Actinomycetes</taxon>
        <taxon>Streptosporangiales</taxon>
        <taxon>Thermomonosporaceae</taxon>
        <taxon>Actinocorallia</taxon>
    </lineage>
</organism>
<evidence type="ECO:0000256" key="2">
    <source>
        <dbReference type="SAM" id="Phobius"/>
    </source>
</evidence>
<dbReference type="Pfam" id="PF04186">
    <property type="entry name" value="FxsA"/>
    <property type="match status" value="1"/>
</dbReference>
<dbReference type="PANTHER" id="PTHR35335:SF1">
    <property type="entry name" value="UPF0716 PROTEIN FXSA"/>
    <property type="match status" value="1"/>
</dbReference>
<evidence type="ECO:0000313" key="4">
    <source>
        <dbReference type="Proteomes" id="UP000272400"/>
    </source>
</evidence>
<evidence type="ECO:0000256" key="1">
    <source>
        <dbReference type="SAM" id="MobiDB-lite"/>
    </source>
</evidence>
<keyword evidence="2" id="KW-0812">Transmembrane</keyword>
<name>A0A3N1D4D4_9ACTN</name>
<evidence type="ECO:0000313" key="3">
    <source>
        <dbReference type="EMBL" id="ROO88394.1"/>
    </source>
</evidence>
<dbReference type="RefSeq" id="WP_123667642.1">
    <property type="nucleotide sequence ID" value="NZ_RJKE01000001.1"/>
</dbReference>
<dbReference type="AlphaFoldDB" id="A0A3N1D4D4"/>
<dbReference type="InterPro" id="IPR007313">
    <property type="entry name" value="FxsA"/>
</dbReference>
<feature type="transmembrane region" description="Helical" evidence="2">
    <location>
        <begin position="77"/>
        <end position="104"/>
    </location>
</feature>
<dbReference type="GO" id="GO:0016020">
    <property type="term" value="C:membrane"/>
    <property type="evidence" value="ECO:0007669"/>
    <property type="project" value="InterPro"/>
</dbReference>
<keyword evidence="2" id="KW-0472">Membrane</keyword>